<proteinExistence type="inferred from homology"/>
<dbReference type="HAMAP" id="MF_03056">
    <property type="entry name" value="TRM82"/>
    <property type="match status" value="1"/>
</dbReference>
<comment type="caution">
    <text evidence="8">The sequence shown here is derived from an EMBL/GenBank/DDBJ whole genome shotgun (WGS) entry which is preliminary data.</text>
</comment>
<dbReference type="Gene3D" id="2.130.10.10">
    <property type="entry name" value="YVTN repeat-like/Quinoprotein amine dehydrogenase"/>
    <property type="match status" value="1"/>
</dbReference>
<evidence type="ECO:0000256" key="1">
    <source>
        <dbReference type="ARBA" id="ARBA00004123"/>
    </source>
</evidence>
<keyword evidence="2 6" id="KW-0853">WD repeat</keyword>
<dbReference type="GO" id="GO:0043527">
    <property type="term" value="C:tRNA methyltransferase complex"/>
    <property type="evidence" value="ECO:0007669"/>
    <property type="project" value="TreeGrafter"/>
</dbReference>
<dbReference type="GO" id="GO:0005634">
    <property type="term" value="C:nucleus"/>
    <property type="evidence" value="ECO:0007669"/>
    <property type="project" value="UniProtKB-SubCell"/>
</dbReference>
<feature type="region of interest" description="Disordered" evidence="7">
    <location>
        <begin position="462"/>
        <end position="547"/>
    </location>
</feature>
<evidence type="ECO:0000256" key="4">
    <source>
        <dbReference type="ARBA" id="ARBA00022737"/>
    </source>
</evidence>
<dbReference type="InParanoid" id="A0A1Y2CW17"/>
<evidence type="ECO:0000256" key="5">
    <source>
        <dbReference type="ARBA" id="ARBA00023242"/>
    </source>
</evidence>
<feature type="compositionally biased region" description="Basic and acidic residues" evidence="7">
    <location>
        <begin position="485"/>
        <end position="495"/>
    </location>
</feature>
<keyword evidence="4 6" id="KW-0677">Repeat</keyword>
<accession>A0A1Y2CW17</accession>
<sequence>MAALHPLQCLISTEQHIIVASGTKLSLYNSSGHLVSSSSNHTALVRLLATYTEGENTYLISTGEDKHLHVSILPSLELESSRELVKRANALQLTHDGTIIVGDKFGDVYSYPLHAPAPPAEPLPKGTEAPKHLPLLGHVSMLNTLCLVRADQEHGLPRDLIVTGDRDEHVRVSRFPKGHVIERFLWGSKKFISALTYIPSTASSPTPLLLSAGGDPSIQIFDLSSGAHLSSFPIEEALEPYVTVGPELPTPVPAGRKKNKAEKKKEKGKGKEAAEEGGDSTPAATEGEAEVEAEVEERDPLGWKDGFTTGLAIIKMVVVGSREEGGVLVLASGCTALLYIPFSLLLGTSTTASTSLLDLTFPILDITPSPSTPDAFFVSVDVHRGTTPTATAPLLRQVTIASHSLSSLASEEADAAISKSASSETEQKKLPNVASLYPVLSLLHHPDQGFEETAEDVAEIAAGKGRGKGRKELKRQAESSPARDGSAKVEGEKGGPARKTGKRAAGRAEIRRRLEEQKVMKEKGQEVSEGEKVTEEEKMEVEAAEGA</sequence>
<keyword evidence="5 6" id="KW-0539">Nucleus</keyword>
<dbReference type="AlphaFoldDB" id="A0A1Y2CW17"/>
<dbReference type="InterPro" id="IPR015943">
    <property type="entry name" value="WD40/YVTN_repeat-like_dom_sf"/>
</dbReference>
<name>A0A1Y2CW17_9BASI</name>
<keyword evidence="9" id="KW-1185">Reference proteome</keyword>
<keyword evidence="3 6" id="KW-0819">tRNA processing</keyword>
<comment type="subcellular location">
    <subcellularLocation>
        <location evidence="1 6">Nucleus</location>
    </subcellularLocation>
</comment>
<dbReference type="PANTHER" id="PTHR16288">
    <property type="entry name" value="WD40 REPEAT PROTEIN 4"/>
    <property type="match status" value="1"/>
</dbReference>
<comment type="function">
    <text evidence="6">Required for the formation of N(7)-methylguanine at position 46 (m7G46) in tRNA. In the complex, it is required to stabilize and induce conformational changes of the catalytic subunit.</text>
</comment>
<dbReference type="InterPro" id="IPR036322">
    <property type="entry name" value="WD40_repeat_dom_sf"/>
</dbReference>
<gene>
    <name evidence="8" type="ORF">BCR35DRAFT_356084</name>
</gene>
<feature type="region of interest" description="Disordered" evidence="7">
    <location>
        <begin position="245"/>
        <end position="299"/>
    </location>
</feature>
<dbReference type="OrthoDB" id="339900at2759"/>
<evidence type="ECO:0000313" key="8">
    <source>
        <dbReference type="EMBL" id="ORY51213.1"/>
    </source>
</evidence>
<dbReference type="EMBL" id="MCGR01000108">
    <property type="protein sequence ID" value="ORY51213.1"/>
    <property type="molecule type" value="Genomic_DNA"/>
</dbReference>
<comment type="pathway">
    <text evidence="6">tRNA modification; N(7)-methylguanine-tRNA biosynthesis.</text>
</comment>
<dbReference type="SUPFAM" id="SSF50978">
    <property type="entry name" value="WD40 repeat-like"/>
    <property type="match status" value="1"/>
</dbReference>
<dbReference type="GO" id="GO:0005829">
    <property type="term" value="C:cytosol"/>
    <property type="evidence" value="ECO:0007669"/>
    <property type="project" value="TreeGrafter"/>
</dbReference>
<evidence type="ECO:0000256" key="3">
    <source>
        <dbReference type="ARBA" id="ARBA00022694"/>
    </source>
</evidence>
<reference evidence="8 9" key="1">
    <citation type="submission" date="2016-07" db="EMBL/GenBank/DDBJ databases">
        <title>Pervasive Adenine N6-methylation of Active Genes in Fungi.</title>
        <authorList>
            <consortium name="DOE Joint Genome Institute"/>
            <person name="Mondo S.J."/>
            <person name="Dannebaum R.O."/>
            <person name="Kuo R.C."/>
            <person name="Labutti K."/>
            <person name="Haridas S."/>
            <person name="Kuo A."/>
            <person name="Salamov A."/>
            <person name="Ahrendt S.R."/>
            <person name="Lipzen A."/>
            <person name="Sullivan W."/>
            <person name="Andreopoulos W.B."/>
            <person name="Clum A."/>
            <person name="Lindquist E."/>
            <person name="Daum C."/>
            <person name="Ramamoorthy G.K."/>
            <person name="Gryganskyi A."/>
            <person name="Culley D."/>
            <person name="Magnuson J.K."/>
            <person name="James T.Y."/>
            <person name="O'Malley M.A."/>
            <person name="Stajich J.E."/>
            <person name="Spatafora J.W."/>
            <person name="Visel A."/>
            <person name="Grigoriev I.V."/>
        </authorList>
    </citation>
    <scope>NUCLEOTIDE SEQUENCE [LARGE SCALE GENOMIC DNA]</scope>
    <source>
        <strain evidence="8 9">62-1032</strain>
    </source>
</reference>
<comment type="similarity">
    <text evidence="6">Belongs to the WD repeat TRM82 family.</text>
</comment>
<dbReference type="InterPro" id="IPR028884">
    <property type="entry name" value="Trm82"/>
</dbReference>
<protein>
    <submittedName>
        <fullName evidence="8">Uncharacterized protein</fullName>
    </submittedName>
</protein>
<feature type="compositionally biased region" description="Acidic residues" evidence="7">
    <location>
        <begin position="537"/>
        <end position="547"/>
    </location>
</feature>
<evidence type="ECO:0000256" key="6">
    <source>
        <dbReference type="HAMAP-Rule" id="MF_03056"/>
    </source>
</evidence>
<dbReference type="STRING" id="106004.A0A1Y2CW17"/>
<evidence type="ECO:0000313" key="9">
    <source>
        <dbReference type="Proteomes" id="UP000193467"/>
    </source>
</evidence>
<feature type="compositionally biased region" description="Basic and acidic residues" evidence="7">
    <location>
        <begin position="263"/>
        <end position="274"/>
    </location>
</feature>
<evidence type="ECO:0000256" key="2">
    <source>
        <dbReference type="ARBA" id="ARBA00022574"/>
    </source>
</evidence>
<dbReference type="PANTHER" id="PTHR16288:SF0">
    <property type="entry name" value="TRNA (GUANINE-N(7)-)-METHYLTRANSFERASE NON-CATALYTIC SUBUNIT WDR4"/>
    <property type="match status" value="1"/>
</dbReference>
<feature type="compositionally biased region" description="Basic and acidic residues" evidence="7">
    <location>
        <begin position="506"/>
        <end position="536"/>
    </location>
</feature>
<feature type="compositionally biased region" description="Acidic residues" evidence="7">
    <location>
        <begin position="287"/>
        <end position="297"/>
    </location>
</feature>
<dbReference type="Proteomes" id="UP000193467">
    <property type="component" value="Unassembled WGS sequence"/>
</dbReference>
<dbReference type="GO" id="GO:0106004">
    <property type="term" value="P:tRNA (guanine-N7)-methylation"/>
    <property type="evidence" value="ECO:0007669"/>
    <property type="project" value="UniProtKB-UniRule"/>
</dbReference>
<dbReference type="UniPathway" id="UPA00989"/>
<organism evidence="8 9">
    <name type="scientific">Leucosporidium creatinivorum</name>
    <dbReference type="NCBI Taxonomy" id="106004"/>
    <lineage>
        <taxon>Eukaryota</taxon>
        <taxon>Fungi</taxon>
        <taxon>Dikarya</taxon>
        <taxon>Basidiomycota</taxon>
        <taxon>Pucciniomycotina</taxon>
        <taxon>Microbotryomycetes</taxon>
        <taxon>Leucosporidiales</taxon>
        <taxon>Leucosporidium</taxon>
    </lineage>
</organism>
<evidence type="ECO:0000256" key="7">
    <source>
        <dbReference type="SAM" id="MobiDB-lite"/>
    </source>
</evidence>